<evidence type="ECO:0000256" key="3">
    <source>
        <dbReference type="SAM" id="MobiDB-lite"/>
    </source>
</evidence>
<dbReference type="Pfam" id="PF00248">
    <property type="entry name" value="Aldo_ket_red"/>
    <property type="match status" value="1"/>
</dbReference>
<evidence type="ECO:0000256" key="2">
    <source>
        <dbReference type="ARBA" id="ARBA00038157"/>
    </source>
</evidence>
<name>A0A433U134_ELYCH</name>
<comment type="similarity">
    <text evidence="2">Belongs to the aldo/keto reductase family. Aldo/keto reductase 2 subfamily.</text>
</comment>
<dbReference type="OrthoDB" id="48988at2759"/>
<evidence type="ECO:0000313" key="6">
    <source>
        <dbReference type="Proteomes" id="UP000271974"/>
    </source>
</evidence>
<sequence length="280" mass="31161">MATIPEESKVKYNFLGRSGLKVSNICLGTMVFGESVFGVPGYCDEALSHKILDRFAAYGGNFLDTADVYGPKNSESIIGTWLQKQPRENFVVATKCRFNMMDPDVNCVGLSRRHITQSIEGSLGRLHTDYVDLYQTHCWDTATPIEETLRALDDLVRCGKVRYVGVSNVSGWQLQKIVQTQEKLGLNAIVSLQQQYSLASRDSELEAFQVCKNEGIGVLPWSPLKGGVLTGKLKRGQKPTEGRLEWTAGDERRTSQASPHWKSLPERVFDTIDKAEAIGK</sequence>
<feature type="compositionally biased region" description="Basic and acidic residues" evidence="3">
    <location>
        <begin position="238"/>
        <end position="254"/>
    </location>
</feature>
<dbReference type="InterPro" id="IPR023210">
    <property type="entry name" value="NADP_OxRdtase_dom"/>
</dbReference>
<protein>
    <recommendedName>
        <fullName evidence="4">NADP-dependent oxidoreductase domain-containing protein</fullName>
    </recommendedName>
</protein>
<proteinExistence type="inferred from homology"/>
<comment type="caution">
    <text evidence="5">The sequence shown here is derived from an EMBL/GenBank/DDBJ whole genome shotgun (WGS) entry which is preliminary data.</text>
</comment>
<dbReference type="STRING" id="188477.A0A433U134"/>
<accession>A0A433U134</accession>
<feature type="domain" description="NADP-dependent oxidoreductase" evidence="4">
    <location>
        <begin position="24"/>
        <end position="250"/>
    </location>
</feature>
<dbReference type="InterPro" id="IPR036812">
    <property type="entry name" value="NAD(P)_OxRdtase_dom_sf"/>
</dbReference>
<keyword evidence="1" id="KW-0560">Oxidoreductase</keyword>
<dbReference type="SUPFAM" id="SSF51430">
    <property type="entry name" value="NAD(P)-linked oxidoreductase"/>
    <property type="match status" value="1"/>
</dbReference>
<organism evidence="5 6">
    <name type="scientific">Elysia chlorotica</name>
    <name type="common">Eastern emerald elysia</name>
    <name type="synonym">Sea slug</name>
    <dbReference type="NCBI Taxonomy" id="188477"/>
    <lineage>
        <taxon>Eukaryota</taxon>
        <taxon>Metazoa</taxon>
        <taxon>Spiralia</taxon>
        <taxon>Lophotrochozoa</taxon>
        <taxon>Mollusca</taxon>
        <taxon>Gastropoda</taxon>
        <taxon>Heterobranchia</taxon>
        <taxon>Euthyneura</taxon>
        <taxon>Panpulmonata</taxon>
        <taxon>Sacoglossa</taxon>
        <taxon>Placobranchoidea</taxon>
        <taxon>Plakobranchidae</taxon>
        <taxon>Elysia</taxon>
    </lineage>
</organism>
<dbReference type="PANTHER" id="PTHR43364:SF4">
    <property type="entry name" value="NAD(P)-LINKED OXIDOREDUCTASE SUPERFAMILY PROTEIN"/>
    <property type="match status" value="1"/>
</dbReference>
<dbReference type="Gene3D" id="3.20.20.100">
    <property type="entry name" value="NADP-dependent oxidoreductase domain"/>
    <property type="match status" value="1"/>
</dbReference>
<dbReference type="AlphaFoldDB" id="A0A433U134"/>
<evidence type="ECO:0000313" key="5">
    <source>
        <dbReference type="EMBL" id="RUS87507.1"/>
    </source>
</evidence>
<keyword evidence="6" id="KW-1185">Reference proteome</keyword>
<dbReference type="EMBL" id="RQTK01000109">
    <property type="protein sequence ID" value="RUS87507.1"/>
    <property type="molecule type" value="Genomic_DNA"/>
</dbReference>
<dbReference type="PANTHER" id="PTHR43364">
    <property type="entry name" value="NADH-SPECIFIC METHYLGLYOXAL REDUCTASE-RELATED"/>
    <property type="match status" value="1"/>
</dbReference>
<reference evidence="5 6" key="1">
    <citation type="submission" date="2019-01" db="EMBL/GenBank/DDBJ databases">
        <title>A draft genome assembly of the solar-powered sea slug Elysia chlorotica.</title>
        <authorList>
            <person name="Cai H."/>
            <person name="Li Q."/>
            <person name="Fang X."/>
            <person name="Li J."/>
            <person name="Curtis N.E."/>
            <person name="Altenburger A."/>
            <person name="Shibata T."/>
            <person name="Feng M."/>
            <person name="Maeda T."/>
            <person name="Schwartz J.A."/>
            <person name="Shigenobu S."/>
            <person name="Lundholm N."/>
            <person name="Nishiyama T."/>
            <person name="Yang H."/>
            <person name="Hasebe M."/>
            <person name="Li S."/>
            <person name="Pierce S.K."/>
            <person name="Wang J."/>
        </authorList>
    </citation>
    <scope>NUCLEOTIDE SEQUENCE [LARGE SCALE GENOMIC DNA]</scope>
    <source>
        <strain evidence="5">EC2010</strain>
        <tissue evidence="5">Whole organism of an adult</tissue>
    </source>
</reference>
<dbReference type="InterPro" id="IPR050523">
    <property type="entry name" value="AKR_Detox_Biosynth"/>
</dbReference>
<evidence type="ECO:0000259" key="4">
    <source>
        <dbReference type="Pfam" id="PF00248"/>
    </source>
</evidence>
<dbReference type="GO" id="GO:0016491">
    <property type="term" value="F:oxidoreductase activity"/>
    <property type="evidence" value="ECO:0007669"/>
    <property type="project" value="UniProtKB-KW"/>
</dbReference>
<gene>
    <name evidence="5" type="ORF">EGW08_004761</name>
</gene>
<dbReference type="Proteomes" id="UP000271974">
    <property type="component" value="Unassembled WGS sequence"/>
</dbReference>
<evidence type="ECO:0000256" key="1">
    <source>
        <dbReference type="ARBA" id="ARBA00023002"/>
    </source>
</evidence>
<feature type="region of interest" description="Disordered" evidence="3">
    <location>
        <begin position="235"/>
        <end position="260"/>
    </location>
</feature>
<feature type="non-terminal residue" evidence="5">
    <location>
        <position position="280"/>
    </location>
</feature>